<comment type="caution">
    <text evidence="1">The sequence shown here is derived from an EMBL/GenBank/DDBJ whole genome shotgun (WGS) entry which is preliminary data.</text>
</comment>
<dbReference type="EMBL" id="BMFQ01000002">
    <property type="protein sequence ID" value="GGG47239.1"/>
    <property type="molecule type" value="Genomic_DNA"/>
</dbReference>
<reference evidence="1" key="2">
    <citation type="submission" date="2020-09" db="EMBL/GenBank/DDBJ databases">
        <authorList>
            <person name="Sun Q."/>
            <person name="Zhou Y."/>
        </authorList>
    </citation>
    <scope>NUCLEOTIDE SEQUENCE</scope>
    <source>
        <strain evidence="1">CGMCC 1.12751</strain>
    </source>
</reference>
<keyword evidence="2" id="KW-1185">Reference proteome</keyword>
<sequence>MRKEVDSIIQLFPDLEEEIDDLFQIDENFRDMCSDYMLCRSMVLERKNDRNINREEFADMEVLQRSLEEEIRVQLNIKK</sequence>
<dbReference type="AlphaFoldDB" id="A0A917LP23"/>
<evidence type="ECO:0000313" key="2">
    <source>
        <dbReference type="Proteomes" id="UP000625976"/>
    </source>
</evidence>
<accession>A0A917LP23</accession>
<gene>
    <name evidence="1" type="ORF">GCM10010976_18340</name>
</gene>
<dbReference type="Proteomes" id="UP000625976">
    <property type="component" value="Unassembled WGS sequence"/>
</dbReference>
<organism evidence="1 2">
    <name type="scientific">Bizionia arctica</name>
    <dbReference type="NCBI Taxonomy" id="1495645"/>
    <lineage>
        <taxon>Bacteria</taxon>
        <taxon>Pseudomonadati</taxon>
        <taxon>Bacteroidota</taxon>
        <taxon>Flavobacteriia</taxon>
        <taxon>Flavobacteriales</taxon>
        <taxon>Flavobacteriaceae</taxon>
        <taxon>Bizionia</taxon>
    </lineage>
</organism>
<name>A0A917LP23_9FLAO</name>
<reference evidence="1" key="1">
    <citation type="journal article" date="2014" name="Int. J. Syst. Evol. Microbiol.">
        <title>Complete genome sequence of Corynebacterium casei LMG S-19264T (=DSM 44701T), isolated from a smear-ripened cheese.</title>
        <authorList>
            <consortium name="US DOE Joint Genome Institute (JGI-PGF)"/>
            <person name="Walter F."/>
            <person name="Albersmeier A."/>
            <person name="Kalinowski J."/>
            <person name="Ruckert C."/>
        </authorList>
    </citation>
    <scope>NUCLEOTIDE SEQUENCE</scope>
    <source>
        <strain evidence="1">CGMCC 1.12751</strain>
    </source>
</reference>
<evidence type="ECO:0000313" key="1">
    <source>
        <dbReference type="EMBL" id="GGG47239.1"/>
    </source>
</evidence>
<dbReference type="RefSeq" id="WP_188464070.1">
    <property type="nucleotide sequence ID" value="NZ_BMFQ01000002.1"/>
</dbReference>
<proteinExistence type="predicted"/>
<protein>
    <submittedName>
        <fullName evidence="1">Uncharacterized protein</fullName>
    </submittedName>
</protein>